<evidence type="ECO:0000256" key="7">
    <source>
        <dbReference type="ARBA" id="ARBA00022679"/>
    </source>
</evidence>
<feature type="chain" id="PRO_5015681862" description="GPI mannosyltransferase 1" evidence="14">
    <location>
        <begin position="19"/>
        <end position="381"/>
    </location>
</feature>
<keyword evidence="7 13" id="KW-0808">Transferase</keyword>
<keyword evidence="6 13" id="KW-0328">Glycosyltransferase</keyword>
<feature type="transmembrane region" description="Helical" evidence="13">
    <location>
        <begin position="220"/>
        <end position="242"/>
    </location>
</feature>
<comment type="pathway">
    <text evidence="2 13">Glycolipid biosynthesis; glycosylphosphatidylinositol-anchor biosynthesis.</text>
</comment>
<evidence type="ECO:0000313" key="16">
    <source>
        <dbReference type="Proteomes" id="UP000245609"/>
    </source>
</evidence>
<comment type="similarity">
    <text evidence="3 13">Belongs to the PIGM family.</text>
</comment>
<keyword evidence="11 13" id="KW-0472">Membrane</keyword>
<name>A0A2T9Z5E5_9FUNG</name>
<comment type="subcellular location">
    <subcellularLocation>
        <location evidence="1 13">Endoplasmic reticulum membrane</location>
        <topology evidence="1 13">Multi-pass membrane protein</topology>
    </subcellularLocation>
</comment>
<keyword evidence="16" id="KW-1185">Reference proteome</keyword>
<accession>A0A2T9Z5E5</accession>
<comment type="function">
    <text evidence="12 13">Mannosyltransferase involved in glycosylphosphatidylinositol-anchor biosynthesis. Transfers the first alpha-1,4-mannose to GlcN-acyl-PI during GPI precursor assembly. Required for cell wall integrity.</text>
</comment>
<dbReference type="EC" id="2.4.1.-" evidence="13"/>
<evidence type="ECO:0000256" key="13">
    <source>
        <dbReference type="RuleBase" id="RU365064"/>
    </source>
</evidence>
<dbReference type="GO" id="GO:0005789">
    <property type="term" value="C:endoplasmic reticulum membrane"/>
    <property type="evidence" value="ECO:0007669"/>
    <property type="project" value="UniProtKB-SubCell"/>
</dbReference>
<evidence type="ECO:0000256" key="11">
    <source>
        <dbReference type="ARBA" id="ARBA00023136"/>
    </source>
</evidence>
<dbReference type="EMBL" id="MBFS01002222">
    <property type="protein sequence ID" value="PVU99771.1"/>
    <property type="molecule type" value="Genomic_DNA"/>
</dbReference>
<comment type="caution">
    <text evidence="13">Lacks conserved residue(s) required for the propagation of feature annotation.</text>
</comment>
<feature type="signal peptide" evidence="14">
    <location>
        <begin position="1"/>
        <end position="18"/>
    </location>
</feature>
<sequence>MWMYICGGVLRLFMLLLGEYLDRYGSVTYTDIDYYVFTDAARFVVNGKSPYDRATYRYTPLLSMILAPNITFHLSFGKYIFSLCDLGVGYLMQKLLETSTQIPQNQIPRYLAFWLLNPIVANIPTRGSAESIVNLSIFVTLYFVLVRKNILYAAFAFGLAVHLKIYPIIYAIPILFAFSPYSFPPQTPNSSRSPKKVHPKYTTFVKSPRDFISLCFSRECILFTIYSASTFFALNIAMYLLYGTPFLHHTYFYHFIRKDHRHNFSLWFLTIYSNFNLKSSSLFAILSFLPQFLVVFFIPFVFQSDLLFSVFCQTFAFVAFNKVCTAQAVYLYYGNQLENLGQNVFQKVWYSGIFVFAVNVYILGEIIKNHRKQDPRYIKPH</sequence>
<dbReference type="GO" id="GO:1990529">
    <property type="term" value="C:glycosylphosphatidylinositol-mannosyltransferase I complex"/>
    <property type="evidence" value="ECO:0007669"/>
    <property type="project" value="TreeGrafter"/>
</dbReference>
<keyword evidence="14" id="KW-0732">Signal</keyword>
<dbReference type="GO" id="GO:0051751">
    <property type="term" value="F:alpha-1,4-mannosyltransferase activity"/>
    <property type="evidence" value="ECO:0007669"/>
    <property type="project" value="InterPro"/>
</dbReference>
<keyword evidence="5 13" id="KW-0337">GPI-anchor biosynthesis</keyword>
<dbReference type="PANTHER" id="PTHR12886:SF0">
    <property type="entry name" value="GPI MANNOSYLTRANSFERASE 1"/>
    <property type="match status" value="1"/>
</dbReference>
<evidence type="ECO:0000256" key="12">
    <source>
        <dbReference type="ARBA" id="ARBA00025399"/>
    </source>
</evidence>
<proteinExistence type="inferred from homology"/>
<organism evidence="15 16">
    <name type="scientific">Smittium megazygosporum</name>
    <dbReference type="NCBI Taxonomy" id="133381"/>
    <lineage>
        <taxon>Eukaryota</taxon>
        <taxon>Fungi</taxon>
        <taxon>Fungi incertae sedis</taxon>
        <taxon>Zoopagomycota</taxon>
        <taxon>Kickxellomycotina</taxon>
        <taxon>Harpellomycetes</taxon>
        <taxon>Harpellales</taxon>
        <taxon>Legeriomycetaceae</taxon>
        <taxon>Smittium</taxon>
    </lineage>
</organism>
<evidence type="ECO:0000256" key="10">
    <source>
        <dbReference type="ARBA" id="ARBA00022989"/>
    </source>
</evidence>
<evidence type="ECO:0000313" key="15">
    <source>
        <dbReference type="EMBL" id="PVU99771.1"/>
    </source>
</evidence>
<keyword evidence="9 13" id="KW-0256">Endoplasmic reticulum</keyword>
<evidence type="ECO:0000256" key="5">
    <source>
        <dbReference type="ARBA" id="ARBA00022502"/>
    </source>
</evidence>
<evidence type="ECO:0000256" key="4">
    <source>
        <dbReference type="ARBA" id="ARBA00013797"/>
    </source>
</evidence>
<evidence type="ECO:0000256" key="6">
    <source>
        <dbReference type="ARBA" id="ARBA00022676"/>
    </source>
</evidence>
<dbReference type="GO" id="GO:0006506">
    <property type="term" value="P:GPI anchor biosynthetic process"/>
    <property type="evidence" value="ECO:0007669"/>
    <property type="project" value="UniProtKB-UniPathway"/>
</dbReference>
<dbReference type="InterPro" id="IPR007704">
    <property type="entry name" value="PIG-M"/>
</dbReference>
<feature type="transmembrane region" description="Helical" evidence="13">
    <location>
        <begin position="348"/>
        <end position="367"/>
    </location>
</feature>
<dbReference type="Proteomes" id="UP000245609">
    <property type="component" value="Unassembled WGS sequence"/>
</dbReference>
<dbReference type="PANTHER" id="PTHR12886">
    <property type="entry name" value="PIG-M MANNOSYLTRANSFERASE"/>
    <property type="match status" value="1"/>
</dbReference>
<feature type="transmembrane region" description="Helical" evidence="13">
    <location>
        <begin position="282"/>
        <end position="302"/>
    </location>
</feature>
<keyword evidence="10 13" id="KW-1133">Transmembrane helix</keyword>
<dbReference type="GO" id="GO:0004376">
    <property type="term" value="F:GPI mannosyltransferase activity"/>
    <property type="evidence" value="ECO:0007669"/>
    <property type="project" value="InterPro"/>
</dbReference>
<protein>
    <recommendedName>
        <fullName evidence="4 13">GPI mannosyltransferase 1</fullName>
        <ecNumber evidence="13">2.4.1.-</ecNumber>
    </recommendedName>
    <alternativeName>
        <fullName evidence="13">GPI mannosyltransferase I</fullName>
    </alternativeName>
</protein>
<dbReference type="Pfam" id="PF05007">
    <property type="entry name" value="Mannosyl_trans"/>
    <property type="match status" value="1"/>
</dbReference>
<dbReference type="OrthoDB" id="1741594at2759"/>
<comment type="caution">
    <text evidence="15">The sequence shown here is derived from an EMBL/GenBank/DDBJ whole genome shotgun (WGS) entry which is preliminary data.</text>
</comment>
<keyword evidence="8 13" id="KW-0812">Transmembrane</keyword>
<gene>
    <name evidence="15" type="ORF">BB560_005446</name>
</gene>
<reference evidence="15 16" key="1">
    <citation type="journal article" date="2018" name="MBio">
        <title>Comparative Genomics Reveals the Core Gene Toolbox for the Fungus-Insect Symbiosis.</title>
        <authorList>
            <person name="Wang Y."/>
            <person name="Stata M."/>
            <person name="Wang W."/>
            <person name="Stajich J.E."/>
            <person name="White M.M."/>
            <person name="Moncalvo J.M."/>
        </authorList>
    </citation>
    <scope>NUCLEOTIDE SEQUENCE [LARGE SCALE GENOMIC DNA]</scope>
    <source>
        <strain evidence="15 16">SC-DP-2</strain>
    </source>
</reference>
<feature type="transmembrane region" description="Helical" evidence="13">
    <location>
        <begin position="132"/>
        <end position="159"/>
    </location>
</feature>
<evidence type="ECO:0000256" key="14">
    <source>
        <dbReference type="SAM" id="SignalP"/>
    </source>
</evidence>
<dbReference type="UniPathway" id="UPA00196"/>
<dbReference type="AlphaFoldDB" id="A0A2T9Z5E5"/>
<evidence type="ECO:0000256" key="9">
    <source>
        <dbReference type="ARBA" id="ARBA00022824"/>
    </source>
</evidence>
<evidence type="ECO:0000256" key="2">
    <source>
        <dbReference type="ARBA" id="ARBA00004687"/>
    </source>
</evidence>
<evidence type="ECO:0000256" key="1">
    <source>
        <dbReference type="ARBA" id="ARBA00004477"/>
    </source>
</evidence>
<evidence type="ECO:0000256" key="3">
    <source>
        <dbReference type="ARBA" id="ARBA00011071"/>
    </source>
</evidence>
<evidence type="ECO:0000256" key="8">
    <source>
        <dbReference type="ARBA" id="ARBA00022692"/>
    </source>
</evidence>
<dbReference type="STRING" id="133381.A0A2T9Z5E5"/>